<keyword evidence="2" id="KW-1185">Reference proteome</keyword>
<proteinExistence type="predicted"/>
<accession>A0ABW4ZCS4</accession>
<evidence type="ECO:0008006" key="3">
    <source>
        <dbReference type="Google" id="ProtNLM"/>
    </source>
</evidence>
<gene>
    <name evidence="1" type="ORF">ACFSW8_12970</name>
</gene>
<sequence length="125" mass="13579">MKAKFSPSHQRQTLLTLTLVSLTTVTCLQAVTPFYTLDFEEGDESGYQLFDDANLTIAKDHITGVHDRIVRTSATADGYFDLTPTGNNSHFIALEDLDANDVQYSSGEGFLSITDIDISGAVGIT</sequence>
<dbReference type="EMBL" id="JBHUJB010000053">
    <property type="protein sequence ID" value="MFD2159813.1"/>
    <property type="molecule type" value="Genomic_DNA"/>
</dbReference>
<protein>
    <recommendedName>
        <fullName evidence="3">PEP-CTERM sorting domain-containing protein</fullName>
    </recommendedName>
</protein>
<organism evidence="1 2">
    <name type="scientific">Rubritalea tangerina</name>
    <dbReference type="NCBI Taxonomy" id="430798"/>
    <lineage>
        <taxon>Bacteria</taxon>
        <taxon>Pseudomonadati</taxon>
        <taxon>Verrucomicrobiota</taxon>
        <taxon>Verrucomicrobiia</taxon>
        <taxon>Verrucomicrobiales</taxon>
        <taxon>Rubritaleaceae</taxon>
        <taxon>Rubritalea</taxon>
    </lineage>
</organism>
<evidence type="ECO:0000313" key="1">
    <source>
        <dbReference type="EMBL" id="MFD2159813.1"/>
    </source>
</evidence>
<comment type="caution">
    <text evidence="1">The sequence shown here is derived from an EMBL/GenBank/DDBJ whole genome shotgun (WGS) entry which is preliminary data.</text>
</comment>
<name>A0ABW4ZCS4_9BACT</name>
<reference evidence="2" key="1">
    <citation type="journal article" date="2019" name="Int. J. Syst. Evol. Microbiol.">
        <title>The Global Catalogue of Microorganisms (GCM) 10K type strain sequencing project: providing services to taxonomists for standard genome sequencing and annotation.</title>
        <authorList>
            <consortium name="The Broad Institute Genomics Platform"/>
            <consortium name="The Broad Institute Genome Sequencing Center for Infectious Disease"/>
            <person name="Wu L."/>
            <person name="Ma J."/>
        </authorList>
    </citation>
    <scope>NUCLEOTIDE SEQUENCE [LARGE SCALE GENOMIC DNA]</scope>
    <source>
        <strain evidence="2">CCUG 57942</strain>
    </source>
</reference>
<evidence type="ECO:0000313" key="2">
    <source>
        <dbReference type="Proteomes" id="UP001597389"/>
    </source>
</evidence>
<dbReference type="RefSeq" id="WP_377178442.1">
    <property type="nucleotide sequence ID" value="NZ_JBHUJB010000053.1"/>
</dbReference>
<dbReference type="Proteomes" id="UP001597389">
    <property type="component" value="Unassembled WGS sequence"/>
</dbReference>